<dbReference type="CDD" id="cd05796">
    <property type="entry name" value="Ribosomal_P0_like"/>
    <property type="match status" value="1"/>
</dbReference>
<sequence length="249" mass="27064">MPPSKRQRTVPTSRTTKDRKTLVRRLHASIQDLATTHRYIFVFSVTNTRNTFLKQVRAAFSDSRLAMGKTKVMAVALGRDAQSEVVPGVSRLNPYLSGEVGLLFTDRDVADVEAAFAGFWNADYARAGATASRAVRVPPGEITTMYGVEGGEEDPLPLAIEPQLRKLGVPTRIKAGKVVLEDAPEGGMLDVGDEGYLVCKEGDVLDSRQTSILKILGVRMADFRIQLRAVYDRQEEAVKELGGADGAGA</sequence>
<dbReference type="GeneID" id="19977270"/>
<dbReference type="FunCoup" id="W2S8U5">
    <property type="interactions" value="1049"/>
</dbReference>
<dbReference type="FunFam" id="3.30.70.1730:FF:000005">
    <property type="entry name" value="Ribosome assembly factor mrt4"/>
    <property type="match status" value="1"/>
</dbReference>
<proteinExistence type="inferred from homology"/>
<dbReference type="RefSeq" id="XP_008712825.1">
    <property type="nucleotide sequence ID" value="XM_008714603.1"/>
</dbReference>
<evidence type="ECO:0000313" key="9">
    <source>
        <dbReference type="Proteomes" id="UP000030752"/>
    </source>
</evidence>
<dbReference type="GO" id="GO:0006364">
    <property type="term" value="P:rRNA processing"/>
    <property type="evidence" value="ECO:0007669"/>
    <property type="project" value="EnsemblFungi"/>
</dbReference>
<dbReference type="VEuPathDB" id="FungiDB:HMPREF1541_09931"/>
<dbReference type="AlphaFoldDB" id="W2S8U5"/>
<feature type="domain" description="Large ribosomal subunit protein uL10-like insertion" evidence="7">
    <location>
        <begin position="125"/>
        <end position="218"/>
    </location>
</feature>
<keyword evidence="6" id="KW-0690">Ribosome biogenesis</keyword>
<keyword evidence="5 6" id="KW-0539">Nucleus</keyword>
<dbReference type="GO" id="GO:0000055">
    <property type="term" value="P:ribosomal large subunit export from nucleus"/>
    <property type="evidence" value="ECO:0007669"/>
    <property type="project" value="EnsemblFungi"/>
</dbReference>
<dbReference type="InParanoid" id="W2S8U5"/>
<dbReference type="HOGENOM" id="CLU_071690_3_0_1"/>
<dbReference type="InterPro" id="IPR051742">
    <property type="entry name" value="Ribosome_Assembly_uL10"/>
</dbReference>
<gene>
    <name evidence="8" type="ORF">HMPREF1541_09931</name>
</gene>
<dbReference type="OrthoDB" id="10262308at2759"/>
<dbReference type="InterPro" id="IPR043164">
    <property type="entry name" value="Ribosomal_uL10-like_insert_sf"/>
</dbReference>
<dbReference type="STRING" id="1220924.W2S8U5"/>
<dbReference type="Pfam" id="PF17777">
    <property type="entry name" value="RL10P_insert"/>
    <property type="match status" value="1"/>
</dbReference>
<evidence type="ECO:0000259" key="7">
    <source>
        <dbReference type="Pfam" id="PF17777"/>
    </source>
</evidence>
<dbReference type="GO" id="GO:0032040">
    <property type="term" value="C:small-subunit processome"/>
    <property type="evidence" value="ECO:0007669"/>
    <property type="project" value="EnsemblFungi"/>
</dbReference>
<dbReference type="EMBL" id="KB822713">
    <property type="protein sequence ID" value="ETN45055.1"/>
    <property type="molecule type" value="Genomic_DNA"/>
</dbReference>
<dbReference type="FunFam" id="3.90.105.20:FF:000003">
    <property type="entry name" value="Ribosome assembly factor mrt4"/>
    <property type="match status" value="1"/>
</dbReference>
<dbReference type="InterPro" id="IPR001790">
    <property type="entry name" value="Ribosomal_uL10"/>
</dbReference>
<evidence type="ECO:0000313" key="8">
    <source>
        <dbReference type="EMBL" id="ETN45055.1"/>
    </source>
</evidence>
<dbReference type="GO" id="GO:0005654">
    <property type="term" value="C:nucleoplasm"/>
    <property type="evidence" value="ECO:0007669"/>
    <property type="project" value="EnsemblFungi"/>
</dbReference>
<dbReference type="GO" id="GO:0030687">
    <property type="term" value="C:preribosome, large subunit precursor"/>
    <property type="evidence" value="ECO:0007669"/>
    <property type="project" value="EnsemblFungi"/>
</dbReference>
<dbReference type="eggNOG" id="KOG0816">
    <property type="taxonomic scope" value="Eukaryota"/>
</dbReference>
<evidence type="ECO:0000256" key="2">
    <source>
        <dbReference type="ARBA" id="ARBA00008889"/>
    </source>
</evidence>
<protein>
    <recommendedName>
        <fullName evidence="6">Ribosome assembly factor mrt4</fullName>
    </recommendedName>
</protein>
<dbReference type="Pfam" id="PF00466">
    <property type="entry name" value="Ribosomal_L10"/>
    <property type="match status" value="1"/>
</dbReference>
<comment type="subcellular location">
    <subcellularLocation>
        <location evidence="6">Cytoplasm</location>
    </subcellularLocation>
    <subcellularLocation>
        <location evidence="6">Nucleus</location>
        <location evidence="6">Nucleolus</location>
    </subcellularLocation>
</comment>
<accession>W2S8U5</accession>
<reference evidence="8 9" key="1">
    <citation type="submission" date="2013-03" db="EMBL/GenBank/DDBJ databases">
        <title>The Genome Sequence of Phialophora europaea CBS 101466.</title>
        <authorList>
            <consortium name="The Broad Institute Genomics Platform"/>
            <person name="Cuomo C."/>
            <person name="de Hoog S."/>
            <person name="Gorbushina A."/>
            <person name="Walker B."/>
            <person name="Young S.K."/>
            <person name="Zeng Q."/>
            <person name="Gargeya S."/>
            <person name="Fitzgerald M."/>
            <person name="Haas B."/>
            <person name="Abouelleil A."/>
            <person name="Allen A.W."/>
            <person name="Alvarado L."/>
            <person name="Arachchi H.M."/>
            <person name="Berlin A.M."/>
            <person name="Chapman S.B."/>
            <person name="Gainer-Dewar J."/>
            <person name="Goldberg J."/>
            <person name="Griggs A."/>
            <person name="Gujja S."/>
            <person name="Hansen M."/>
            <person name="Howarth C."/>
            <person name="Imamovic A."/>
            <person name="Ireland A."/>
            <person name="Larimer J."/>
            <person name="McCowan C."/>
            <person name="Murphy C."/>
            <person name="Pearson M."/>
            <person name="Poon T.W."/>
            <person name="Priest M."/>
            <person name="Roberts A."/>
            <person name="Saif S."/>
            <person name="Shea T."/>
            <person name="Sisk P."/>
            <person name="Sykes S."/>
            <person name="Wortman J."/>
            <person name="Nusbaum C."/>
            <person name="Birren B."/>
        </authorList>
    </citation>
    <scope>NUCLEOTIDE SEQUENCE [LARGE SCALE GENOMIC DNA]</scope>
    <source>
        <strain evidence="8 9">CBS 101466</strain>
    </source>
</reference>
<dbReference type="GO" id="GO:0000027">
    <property type="term" value="P:ribosomal large subunit assembly"/>
    <property type="evidence" value="ECO:0007669"/>
    <property type="project" value="InterPro"/>
</dbReference>
<dbReference type="InterPro" id="IPR040637">
    <property type="entry name" value="Ribosomal_uL10-like_insert"/>
</dbReference>
<comment type="subunit">
    <text evidence="3 6">Associates with the pre-60S ribosomal particle.</text>
</comment>
<dbReference type="Proteomes" id="UP000030752">
    <property type="component" value="Unassembled WGS sequence"/>
</dbReference>
<dbReference type="PANTHER" id="PTHR45841">
    <property type="entry name" value="MRNA TURNOVER PROTEIN 4 MRTO4"/>
    <property type="match status" value="1"/>
</dbReference>
<dbReference type="PANTHER" id="PTHR45841:SF1">
    <property type="entry name" value="MRNA TURNOVER PROTEIN 4 HOMOLOG"/>
    <property type="match status" value="1"/>
</dbReference>
<comment type="function">
    <text evidence="1 6">Component of the ribosome assembly machinery. Nuclear paralog of the ribosomal protein P0, it binds pre-60S subunits at an early stage of assembly in the nucleolus, and is replaced by P0 in cytoplasmic pre-60S subunits and mature 80S ribosomes.</text>
</comment>
<comment type="similarity">
    <text evidence="2 6">Belongs to the universal ribosomal protein uL10 family.</text>
</comment>
<dbReference type="GO" id="GO:0000956">
    <property type="term" value="P:nuclear-transcribed mRNA catabolic process"/>
    <property type="evidence" value="ECO:0007669"/>
    <property type="project" value="EnsemblFungi"/>
</dbReference>
<evidence type="ECO:0000256" key="6">
    <source>
        <dbReference type="RuleBase" id="RU364039"/>
    </source>
</evidence>
<dbReference type="SUPFAM" id="SSF160369">
    <property type="entry name" value="Ribosomal protein L10-like"/>
    <property type="match status" value="1"/>
</dbReference>
<evidence type="ECO:0000256" key="1">
    <source>
        <dbReference type="ARBA" id="ARBA00004046"/>
    </source>
</evidence>
<dbReference type="GO" id="GO:0005737">
    <property type="term" value="C:cytoplasm"/>
    <property type="evidence" value="ECO:0007669"/>
    <property type="project" value="UniProtKB-SubCell"/>
</dbReference>
<evidence type="ECO:0000256" key="4">
    <source>
        <dbReference type="ARBA" id="ARBA00022490"/>
    </source>
</evidence>
<organism evidence="8 9">
    <name type="scientific">Cyphellophora europaea (strain CBS 101466)</name>
    <name type="common">Phialophora europaea</name>
    <dbReference type="NCBI Taxonomy" id="1220924"/>
    <lineage>
        <taxon>Eukaryota</taxon>
        <taxon>Fungi</taxon>
        <taxon>Dikarya</taxon>
        <taxon>Ascomycota</taxon>
        <taxon>Pezizomycotina</taxon>
        <taxon>Eurotiomycetes</taxon>
        <taxon>Chaetothyriomycetidae</taxon>
        <taxon>Chaetothyriales</taxon>
        <taxon>Cyphellophoraceae</taxon>
        <taxon>Cyphellophora</taxon>
    </lineage>
</organism>
<keyword evidence="9" id="KW-1185">Reference proteome</keyword>
<dbReference type="InterPro" id="IPR033867">
    <property type="entry name" value="Mrt4"/>
</dbReference>
<dbReference type="Gene3D" id="3.90.105.20">
    <property type="match status" value="1"/>
</dbReference>
<name>W2S8U5_CYPE1</name>
<dbReference type="Gene3D" id="3.30.70.1730">
    <property type="match status" value="1"/>
</dbReference>
<dbReference type="InterPro" id="IPR043141">
    <property type="entry name" value="Ribosomal_uL10-like_sf"/>
</dbReference>
<evidence type="ECO:0000256" key="5">
    <source>
        <dbReference type="ARBA" id="ARBA00023242"/>
    </source>
</evidence>
<dbReference type="GO" id="GO:0003723">
    <property type="term" value="F:RNA binding"/>
    <property type="evidence" value="ECO:0007669"/>
    <property type="project" value="TreeGrafter"/>
</dbReference>
<keyword evidence="4 6" id="KW-0963">Cytoplasm</keyword>
<evidence type="ECO:0000256" key="3">
    <source>
        <dbReference type="ARBA" id="ARBA00011117"/>
    </source>
</evidence>